<name>A0ABR4PCY5_9HELO</name>
<dbReference type="Pfam" id="PF10017">
    <property type="entry name" value="Methyltransf_33"/>
    <property type="match status" value="1"/>
</dbReference>
<keyword evidence="2" id="KW-0489">Methyltransferase</keyword>
<dbReference type="NCBIfam" id="TIGR03439">
    <property type="entry name" value="methyl_EasF"/>
    <property type="match status" value="1"/>
</dbReference>
<dbReference type="InterPro" id="IPR017804">
    <property type="entry name" value="MeTrfase_EgtD-like"/>
</dbReference>
<comment type="caution">
    <text evidence="5">The sequence shown here is derived from an EMBL/GenBank/DDBJ whole genome shotgun (WGS) entry which is preliminary data.</text>
</comment>
<dbReference type="InterPro" id="IPR051128">
    <property type="entry name" value="EgtD_Methyltrsf_superfamily"/>
</dbReference>
<organism evidence="5 6">
    <name type="scientific">Phlyctema vagabunda</name>
    <dbReference type="NCBI Taxonomy" id="108571"/>
    <lineage>
        <taxon>Eukaryota</taxon>
        <taxon>Fungi</taxon>
        <taxon>Dikarya</taxon>
        <taxon>Ascomycota</taxon>
        <taxon>Pezizomycotina</taxon>
        <taxon>Leotiomycetes</taxon>
        <taxon>Helotiales</taxon>
        <taxon>Dermateaceae</taxon>
        <taxon>Phlyctema</taxon>
    </lineage>
</organism>
<evidence type="ECO:0000256" key="3">
    <source>
        <dbReference type="ARBA" id="ARBA00022679"/>
    </source>
</evidence>
<accession>A0ABR4PCY5</accession>
<comment type="similarity">
    <text evidence="1">Belongs to the methyltransferase superfamily.</text>
</comment>
<dbReference type="Proteomes" id="UP001629113">
    <property type="component" value="Unassembled WGS sequence"/>
</dbReference>
<dbReference type="Gene3D" id="3.40.50.150">
    <property type="entry name" value="Vaccinia Virus protein VP39"/>
    <property type="match status" value="1"/>
</dbReference>
<evidence type="ECO:0000259" key="4">
    <source>
        <dbReference type="Pfam" id="PF10017"/>
    </source>
</evidence>
<proteinExistence type="inferred from homology"/>
<evidence type="ECO:0000256" key="1">
    <source>
        <dbReference type="ARBA" id="ARBA00008361"/>
    </source>
</evidence>
<gene>
    <name evidence="5" type="ORF">PVAG01_07628</name>
</gene>
<protein>
    <submittedName>
        <fullName evidence="5">Ergothioneine biosynthesis protein 1-like protein 1</fullName>
    </submittedName>
</protein>
<dbReference type="InterPro" id="IPR029063">
    <property type="entry name" value="SAM-dependent_MTases_sf"/>
</dbReference>
<keyword evidence="3" id="KW-0808">Transferase</keyword>
<dbReference type="PIRSF" id="PIRSF018005">
    <property type="entry name" value="UCP018005"/>
    <property type="match status" value="1"/>
</dbReference>
<dbReference type="PANTHER" id="PTHR43397:SF2">
    <property type="entry name" value="HISTIDINE-SPECIFIC METHYLTRANSFERASE SAM-DEPENDENT DOMAIN-CONTAINING PROTEIN"/>
    <property type="match status" value="1"/>
</dbReference>
<dbReference type="PANTHER" id="PTHR43397">
    <property type="entry name" value="ERGOTHIONEINE BIOSYNTHESIS PROTEIN 1"/>
    <property type="match status" value="1"/>
</dbReference>
<feature type="domain" description="Histidine-specific methyltransferase SAM-dependent" evidence="4">
    <location>
        <begin position="48"/>
        <end position="348"/>
    </location>
</feature>
<dbReference type="EMBL" id="JBFCZG010000006">
    <property type="protein sequence ID" value="KAL3421183.1"/>
    <property type="molecule type" value="Genomic_DNA"/>
</dbReference>
<evidence type="ECO:0000313" key="5">
    <source>
        <dbReference type="EMBL" id="KAL3421183.1"/>
    </source>
</evidence>
<evidence type="ECO:0000313" key="6">
    <source>
        <dbReference type="Proteomes" id="UP001629113"/>
    </source>
</evidence>
<reference evidence="5 6" key="1">
    <citation type="submission" date="2024-06" db="EMBL/GenBank/DDBJ databases">
        <title>Complete genome of Phlyctema vagabunda strain 19-DSS-EL-015.</title>
        <authorList>
            <person name="Fiorenzani C."/>
        </authorList>
    </citation>
    <scope>NUCLEOTIDE SEQUENCE [LARGE SCALE GENOMIC DNA]</scope>
    <source>
        <strain evidence="5 6">19-DSS-EL-015</strain>
    </source>
</reference>
<keyword evidence="6" id="KW-1185">Reference proteome</keyword>
<dbReference type="InterPro" id="IPR019257">
    <property type="entry name" value="MeTrfase_dom"/>
</dbReference>
<evidence type="ECO:0000256" key="2">
    <source>
        <dbReference type="ARBA" id="ARBA00022603"/>
    </source>
</evidence>
<sequence>MMATIIRSERPQEVHRPITLTRKRYLAVEDTQLYDIRQQTERLNLIPEILNGLRREHKELPSLLLWDSRGLGLFDVILDSTNYYPSKREPELLQARVRKIASTISSGDRVIELGAGNMRKTALILRTLEEQGKEIEYFALDVARAALKASLRELALLFPAPTKIKLRGLLGTYEDCASWLRWNESTTKTSLLWLGNSIANFKPVEAAALLANFFPSGRQTPTMIIGVDGCQDQSQIMKSYENENSAKFVLNGLKHANNLLGAEVFRSSDWGFAARWNSRTMMHESFYIAEKDIILKIEGETFHCRKGECVKAIMSGKWPLRKVSATCKKAGVQVLDSWMNEEQSYGMLVQKL</sequence>
<dbReference type="InterPro" id="IPR017805">
    <property type="entry name" value="SAM_MeTrfase_EasF-type_put"/>
</dbReference>